<feature type="transmembrane region" description="Helical" evidence="1">
    <location>
        <begin position="67"/>
        <end position="87"/>
    </location>
</feature>
<keyword evidence="1" id="KW-1133">Transmembrane helix</keyword>
<dbReference type="EMBL" id="JAULSR010000001">
    <property type="protein sequence ID" value="KAK0636219.1"/>
    <property type="molecule type" value="Genomic_DNA"/>
</dbReference>
<evidence type="ECO:0000313" key="2">
    <source>
        <dbReference type="EMBL" id="KAK0636219.1"/>
    </source>
</evidence>
<reference evidence="2" key="1">
    <citation type="submission" date="2023-06" db="EMBL/GenBank/DDBJ databases">
        <title>Genome-scale phylogeny and comparative genomics of the fungal order Sordariales.</title>
        <authorList>
            <consortium name="Lawrence Berkeley National Laboratory"/>
            <person name="Hensen N."/>
            <person name="Bonometti L."/>
            <person name="Westerberg I."/>
            <person name="Brannstrom I.O."/>
            <person name="Guillou S."/>
            <person name="Cros-Aarteil S."/>
            <person name="Calhoun S."/>
            <person name="Haridas S."/>
            <person name="Kuo A."/>
            <person name="Mondo S."/>
            <person name="Pangilinan J."/>
            <person name="Riley R."/>
            <person name="LaButti K."/>
            <person name="Andreopoulos B."/>
            <person name="Lipzen A."/>
            <person name="Chen C."/>
            <person name="Yanf M."/>
            <person name="Daum C."/>
            <person name="Ng V."/>
            <person name="Clum A."/>
            <person name="Steindorff A."/>
            <person name="Ohm R."/>
            <person name="Martin F."/>
            <person name="Silar P."/>
            <person name="Natvig D."/>
            <person name="Lalanne C."/>
            <person name="Gautier V."/>
            <person name="Ament-velasquez S.L."/>
            <person name="Kruys A."/>
            <person name="Hutchinson M.I."/>
            <person name="Powell A.J."/>
            <person name="Barry K."/>
            <person name="Miller A.N."/>
            <person name="Grigoriev I.V."/>
            <person name="Debuchy R."/>
            <person name="Gladieux P."/>
            <person name="Thoren M.H."/>
            <person name="Johannesson H."/>
        </authorList>
    </citation>
    <scope>NUCLEOTIDE SEQUENCE</scope>
    <source>
        <strain evidence="2">SMH3391-2</strain>
    </source>
</reference>
<dbReference type="Proteomes" id="UP001174934">
    <property type="component" value="Unassembled WGS sequence"/>
</dbReference>
<sequence length="142" mass="16069">MVVCLIRIWIFLFFMLFNVFAVFTPAAVVPLYPTFPLLNMLSLLLQFSAKTVYKRCMIALISLRRGIFGSFLTPDLFAVKLITVLLADLRQRAQRIDCQHSHDHILLLAGSWAIGSCGISCSTNFPSSFRQISCIRVSKLPR</sequence>
<feature type="transmembrane region" description="Helical" evidence="1">
    <location>
        <begin position="9"/>
        <end position="32"/>
    </location>
</feature>
<keyword evidence="1" id="KW-0472">Membrane</keyword>
<evidence type="ECO:0000256" key="1">
    <source>
        <dbReference type="SAM" id="Phobius"/>
    </source>
</evidence>
<evidence type="ECO:0000313" key="3">
    <source>
        <dbReference type="Proteomes" id="UP001174934"/>
    </source>
</evidence>
<keyword evidence="3" id="KW-1185">Reference proteome</keyword>
<protein>
    <submittedName>
        <fullName evidence="2">Uncharacterized protein</fullName>
    </submittedName>
</protein>
<accession>A0AA39XLP1</accession>
<gene>
    <name evidence="2" type="ORF">B0T17DRAFT_518460</name>
</gene>
<dbReference type="AlphaFoldDB" id="A0AA39XLP1"/>
<keyword evidence="1" id="KW-0812">Transmembrane</keyword>
<organism evidence="2 3">
    <name type="scientific">Bombardia bombarda</name>
    <dbReference type="NCBI Taxonomy" id="252184"/>
    <lineage>
        <taxon>Eukaryota</taxon>
        <taxon>Fungi</taxon>
        <taxon>Dikarya</taxon>
        <taxon>Ascomycota</taxon>
        <taxon>Pezizomycotina</taxon>
        <taxon>Sordariomycetes</taxon>
        <taxon>Sordariomycetidae</taxon>
        <taxon>Sordariales</taxon>
        <taxon>Lasiosphaeriaceae</taxon>
        <taxon>Bombardia</taxon>
    </lineage>
</organism>
<comment type="caution">
    <text evidence="2">The sequence shown here is derived from an EMBL/GenBank/DDBJ whole genome shotgun (WGS) entry which is preliminary data.</text>
</comment>
<name>A0AA39XLP1_9PEZI</name>
<proteinExistence type="predicted"/>